<dbReference type="PANTHER" id="PTHR13504">
    <property type="entry name" value="FIDO DOMAIN-CONTAINING PROTEIN DDB_G0283145"/>
    <property type="match status" value="1"/>
</dbReference>
<evidence type="ECO:0000313" key="3">
    <source>
        <dbReference type="Proteomes" id="UP001165575"/>
    </source>
</evidence>
<dbReference type="Pfam" id="PF02661">
    <property type="entry name" value="Fic"/>
    <property type="match status" value="1"/>
</dbReference>
<dbReference type="InterPro" id="IPR040198">
    <property type="entry name" value="Fido_containing"/>
</dbReference>
<evidence type="ECO:0000313" key="2">
    <source>
        <dbReference type="EMBL" id="MCX5618935.1"/>
    </source>
</evidence>
<dbReference type="SUPFAM" id="SSF140931">
    <property type="entry name" value="Fic-like"/>
    <property type="match status" value="1"/>
</dbReference>
<organism evidence="2 3">
    <name type="scientific">Bombella pollinis</name>
    <dbReference type="NCBI Taxonomy" id="2967337"/>
    <lineage>
        <taxon>Bacteria</taxon>
        <taxon>Pseudomonadati</taxon>
        <taxon>Pseudomonadota</taxon>
        <taxon>Alphaproteobacteria</taxon>
        <taxon>Acetobacterales</taxon>
        <taxon>Acetobacteraceae</taxon>
        <taxon>Bombella</taxon>
    </lineage>
</organism>
<dbReference type="EMBL" id="JANIDX010000001">
    <property type="protein sequence ID" value="MCX5618935.1"/>
    <property type="molecule type" value="Genomic_DNA"/>
</dbReference>
<feature type="domain" description="Fido" evidence="1">
    <location>
        <begin position="117"/>
        <end position="297"/>
    </location>
</feature>
<dbReference type="InterPro" id="IPR003812">
    <property type="entry name" value="Fido"/>
</dbReference>
<dbReference type="InterPro" id="IPR036597">
    <property type="entry name" value="Fido-like_dom_sf"/>
</dbReference>
<evidence type="ECO:0000259" key="1">
    <source>
        <dbReference type="PROSITE" id="PS51459"/>
    </source>
</evidence>
<keyword evidence="3" id="KW-1185">Reference proteome</keyword>
<comment type="caution">
    <text evidence="2">The sequence shown here is derived from an EMBL/GenBank/DDBJ whole genome shotgun (WGS) entry which is preliminary data.</text>
</comment>
<dbReference type="RefSeq" id="WP_266137371.1">
    <property type="nucleotide sequence ID" value="NZ_JANIDX010000001.1"/>
</dbReference>
<accession>A0ABT3WIJ3</accession>
<protein>
    <submittedName>
        <fullName evidence="2">Fic family protein</fullName>
    </submittedName>
</protein>
<reference evidence="2 3" key="1">
    <citation type="submission" date="2022-07" db="EMBL/GenBank/DDBJ databases">
        <title>Bombella genomes.</title>
        <authorList>
            <person name="Harer L."/>
            <person name="Styblova S."/>
            <person name="Ehrmann M."/>
        </authorList>
    </citation>
    <scope>NUCLEOTIDE SEQUENCE [LARGE SCALE GENOMIC DNA]</scope>
    <source>
        <strain evidence="2 3">TMW 2.2556</strain>
    </source>
</reference>
<dbReference type="PANTHER" id="PTHR13504:SF38">
    <property type="entry name" value="FIDO DOMAIN-CONTAINING PROTEIN"/>
    <property type="match status" value="1"/>
</dbReference>
<proteinExistence type="predicted"/>
<gene>
    <name evidence="2" type="ORF">NQF89_00625</name>
</gene>
<dbReference type="PROSITE" id="PS51459">
    <property type="entry name" value="FIDO"/>
    <property type="match status" value="1"/>
</dbReference>
<name>A0ABT3WIJ3_9PROT</name>
<dbReference type="Gene3D" id="1.10.3290.10">
    <property type="entry name" value="Fido-like domain"/>
    <property type="match status" value="1"/>
</dbReference>
<sequence length="408" mass="46777">MLTVASVEPLSVSEENTPTKLADLAGELLAEARDFDKELPRSSHMRKQLRHMVRLMNCYYSNLIEGNNTRPADIEKAMESKKERGSHDYFIDEAIAHVELQEKIDNLFERGEDVAPASLEFIKYLHKNFYKGAGPERLRSERPDGTFQDIRPGYFRSCPAEDVMVGRHKPPRSEDVGSYMAYYAERYTKMMNRRGSVSSLIAVGAAHHRFNHIHPFIDGNGRVGRLISHAMFRKMDVGVDGLWSISRGLARGLEGMNRSVEYKNYMQKADVLRRGDTDGRGTLSLSALEEFCEWFLRVALDQVKFMRTQFNGQKLQQRYESVIKGLYEGKEREHALEIIKTLFIKDAINKGDLPRVLGCSVKTARNRIEPLLKDGFVVEDTRNNREPYKLGLPKNYHGRLFPKLVVSE</sequence>
<dbReference type="Proteomes" id="UP001165575">
    <property type="component" value="Unassembled WGS sequence"/>
</dbReference>